<dbReference type="GO" id="GO:0008270">
    <property type="term" value="F:zinc ion binding"/>
    <property type="evidence" value="ECO:0007669"/>
    <property type="project" value="UniProtKB-KW"/>
</dbReference>
<organism evidence="3 4">
    <name type="scientific">Citrus unshiu</name>
    <name type="common">Satsuma mandarin</name>
    <name type="synonym">Citrus nobilis var. unshiu</name>
    <dbReference type="NCBI Taxonomy" id="55188"/>
    <lineage>
        <taxon>Eukaryota</taxon>
        <taxon>Viridiplantae</taxon>
        <taxon>Streptophyta</taxon>
        <taxon>Embryophyta</taxon>
        <taxon>Tracheophyta</taxon>
        <taxon>Spermatophyta</taxon>
        <taxon>Magnoliopsida</taxon>
        <taxon>eudicotyledons</taxon>
        <taxon>Gunneridae</taxon>
        <taxon>Pentapetalae</taxon>
        <taxon>rosids</taxon>
        <taxon>malvids</taxon>
        <taxon>Sapindales</taxon>
        <taxon>Rutaceae</taxon>
        <taxon>Aurantioideae</taxon>
        <taxon>Citrus</taxon>
    </lineage>
</organism>
<evidence type="ECO:0000313" key="3">
    <source>
        <dbReference type="EMBL" id="GAY47869.1"/>
    </source>
</evidence>
<keyword evidence="1" id="KW-0863">Zinc-finger</keyword>
<dbReference type="Proteomes" id="UP000236630">
    <property type="component" value="Unassembled WGS sequence"/>
</dbReference>
<dbReference type="SMART" id="SM00184">
    <property type="entry name" value="RING"/>
    <property type="match status" value="1"/>
</dbReference>
<dbReference type="PANTHER" id="PTHR45676:SF61">
    <property type="entry name" value="RING-TYPE DOMAIN-CONTAINING PROTEIN"/>
    <property type="match status" value="1"/>
</dbReference>
<evidence type="ECO:0000313" key="4">
    <source>
        <dbReference type="Proteomes" id="UP000236630"/>
    </source>
</evidence>
<reference evidence="3 4" key="1">
    <citation type="journal article" date="2017" name="Front. Genet.">
        <title>Draft sequencing of the heterozygous diploid genome of Satsuma (Citrus unshiu Marc.) using a hybrid assembly approach.</title>
        <authorList>
            <person name="Shimizu T."/>
            <person name="Tanizawa Y."/>
            <person name="Mochizuki T."/>
            <person name="Nagasaki H."/>
            <person name="Yoshioka T."/>
            <person name="Toyoda A."/>
            <person name="Fujiyama A."/>
            <person name="Kaminuma E."/>
            <person name="Nakamura Y."/>
        </authorList>
    </citation>
    <scope>NUCLEOTIDE SEQUENCE [LARGE SCALE GENOMIC DNA]</scope>
    <source>
        <strain evidence="4">cv. Miyagawa wase</strain>
    </source>
</reference>
<keyword evidence="1" id="KW-0862">Zinc</keyword>
<dbReference type="InterPro" id="IPR013083">
    <property type="entry name" value="Znf_RING/FYVE/PHD"/>
</dbReference>
<dbReference type="SUPFAM" id="SSF57850">
    <property type="entry name" value="RING/U-box"/>
    <property type="match status" value="1"/>
</dbReference>
<evidence type="ECO:0000256" key="1">
    <source>
        <dbReference type="PROSITE-ProRule" id="PRU00175"/>
    </source>
</evidence>
<sequence length="164" mass="18633">MVTLFCIMAACVTAASFITAATCFVCECICWPFFRRCEQDLELGRVITSSTSHRASRFVTYQTLEVSDNNYQISGSSSIIGERREQRQEALEKLLPLVKYGSSSSSREILSNFGDCSICLDDYRDGEFCRVFPVCKHIFHVKCIDHWLNNQLTCPICRKSLLDS</sequence>
<name>A0A2H5P674_CITUN</name>
<dbReference type="EMBL" id="BDQV01000041">
    <property type="protein sequence ID" value="GAY47869.1"/>
    <property type="molecule type" value="Genomic_DNA"/>
</dbReference>
<dbReference type="PROSITE" id="PS50089">
    <property type="entry name" value="ZF_RING_2"/>
    <property type="match status" value="1"/>
</dbReference>
<feature type="domain" description="RING-type" evidence="2">
    <location>
        <begin position="116"/>
        <end position="158"/>
    </location>
</feature>
<keyword evidence="4" id="KW-1185">Reference proteome</keyword>
<dbReference type="Pfam" id="PF13639">
    <property type="entry name" value="zf-RING_2"/>
    <property type="match status" value="1"/>
</dbReference>
<dbReference type="Gene3D" id="3.30.40.10">
    <property type="entry name" value="Zinc/RING finger domain, C3HC4 (zinc finger)"/>
    <property type="match status" value="1"/>
</dbReference>
<dbReference type="PANTHER" id="PTHR45676">
    <property type="entry name" value="RING-H2 FINGER PROTEIN ATL51-RELATED"/>
    <property type="match status" value="1"/>
</dbReference>
<comment type="caution">
    <text evidence="3">The sequence shown here is derived from an EMBL/GenBank/DDBJ whole genome shotgun (WGS) entry which is preliminary data.</text>
</comment>
<accession>A0A2H5P674</accession>
<dbReference type="InterPro" id="IPR001841">
    <property type="entry name" value="Znf_RING"/>
</dbReference>
<protein>
    <recommendedName>
        <fullName evidence="2">RING-type domain-containing protein</fullName>
    </recommendedName>
</protein>
<proteinExistence type="predicted"/>
<keyword evidence="1" id="KW-0479">Metal-binding</keyword>
<dbReference type="AlphaFoldDB" id="A0A2H5P674"/>
<evidence type="ECO:0000259" key="2">
    <source>
        <dbReference type="PROSITE" id="PS50089"/>
    </source>
</evidence>
<dbReference type="GO" id="GO:0016567">
    <property type="term" value="P:protein ubiquitination"/>
    <property type="evidence" value="ECO:0007669"/>
    <property type="project" value="TreeGrafter"/>
</dbReference>
<gene>
    <name evidence="3" type="ORF">CUMW_107580</name>
</gene>